<feature type="compositionally biased region" description="Polar residues" evidence="1">
    <location>
        <begin position="273"/>
        <end position="282"/>
    </location>
</feature>
<dbReference type="EMBL" id="BLZH01000012">
    <property type="protein sequence ID" value="GFP59073.1"/>
    <property type="molecule type" value="Genomic_DNA"/>
</dbReference>
<feature type="region of interest" description="Disordered" evidence="1">
    <location>
        <begin position="18"/>
        <end position="59"/>
    </location>
</feature>
<comment type="caution">
    <text evidence="2">The sequence shown here is derived from an EMBL/GenBank/DDBJ whole genome shotgun (WGS) entry which is preliminary data.</text>
</comment>
<dbReference type="OrthoDB" id="40334at2759"/>
<dbReference type="InterPro" id="IPR036249">
    <property type="entry name" value="Thioredoxin-like_sf"/>
</dbReference>
<dbReference type="Proteomes" id="UP000517252">
    <property type="component" value="Unassembled WGS sequence"/>
</dbReference>
<dbReference type="AlphaFoldDB" id="A0A6V8R8Y8"/>
<evidence type="ECO:0008006" key="4">
    <source>
        <dbReference type="Google" id="ProtNLM"/>
    </source>
</evidence>
<dbReference type="Gene3D" id="3.40.30.10">
    <property type="entry name" value="Glutaredoxin"/>
    <property type="match status" value="1"/>
</dbReference>
<accession>A0A6V8R8Y8</accession>
<evidence type="ECO:0000256" key="1">
    <source>
        <dbReference type="SAM" id="MobiDB-lite"/>
    </source>
</evidence>
<feature type="region of interest" description="Disordered" evidence="1">
    <location>
        <begin position="258"/>
        <end position="282"/>
    </location>
</feature>
<sequence length="324" mass="34186">MISSLTTKIALRKAGLSGTNTSLDFSSFTSPSSSSSSSSSSPASKNGNDNNNNANNNWSSWMTPKSLPLKVHPWFSPPPPPVKVAPVPRIGDVAPQDRQRRLELGRRNKCLVVFLRCVGCAFAQKTFLTLRAIANRHAGSITCIAISHASARATSKWIDMLGGAWNVQIVIDQERAIYAAWGLGVASSLWYVLGPTAQVQAWKETGWLGEKVASAIDAKRGSSSSSSSRAEERRVEAILTPRKKGGVAAAAAAVAASSKNSKGSGGGSESETINENNPSTELGSKWQEAGAFAIDGTGTVVWGGKAVRADDVMDLEEGAKLLML</sequence>
<dbReference type="PANTHER" id="PTHR42336:SF1">
    <property type="entry name" value="ALKYL HYDROPEROXIDE REDUCTASE SUBUNIT C_ THIOL SPECIFIC ANTIOXIDANT DOMAIN-CONTAINING PROTEIN"/>
    <property type="match status" value="1"/>
</dbReference>
<feature type="compositionally biased region" description="Low complexity" evidence="1">
    <location>
        <begin position="25"/>
        <end position="57"/>
    </location>
</feature>
<gene>
    <name evidence="2" type="ORF">TASIC1_0012007600</name>
</gene>
<dbReference type="SUPFAM" id="SSF52833">
    <property type="entry name" value="Thioredoxin-like"/>
    <property type="match status" value="1"/>
</dbReference>
<evidence type="ECO:0000313" key="2">
    <source>
        <dbReference type="EMBL" id="GFP59073.1"/>
    </source>
</evidence>
<dbReference type="PANTHER" id="PTHR42336">
    <property type="entry name" value="THIOREDOXIN DOMAIN-CONTAINING PROTEIN-RELATED"/>
    <property type="match status" value="1"/>
</dbReference>
<protein>
    <recommendedName>
        <fullName evidence="4">Alkyl hydroperoxide reductase subunit C/ Thiol specific antioxidant domain-containing protein</fullName>
    </recommendedName>
</protein>
<name>A0A6V8R8Y8_TRIAP</name>
<proteinExistence type="predicted"/>
<reference evidence="2 3" key="1">
    <citation type="submission" date="2020-07" db="EMBL/GenBank/DDBJ databases">
        <title>Trichoderma asperellum IC-1 whole genome shotgun sequence.</title>
        <authorList>
            <person name="Kanamasa S."/>
            <person name="Takahashi H."/>
        </authorList>
    </citation>
    <scope>NUCLEOTIDE SEQUENCE [LARGE SCALE GENOMIC DNA]</scope>
    <source>
        <strain evidence="2 3">IC-1</strain>
    </source>
</reference>
<evidence type="ECO:0000313" key="3">
    <source>
        <dbReference type="Proteomes" id="UP000517252"/>
    </source>
</evidence>
<organism evidence="2 3">
    <name type="scientific">Trichoderma asperellum</name>
    <name type="common">Filamentous fungus</name>
    <dbReference type="NCBI Taxonomy" id="101201"/>
    <lineage>
        <taxon>Eukaryota</taxon>
        <taxon>Fungi</taxon>
        <taxon>Dikarya</taxon>
        <taxon>Ascomycota</taxon>
        <taxon>Pezizomycotina</taxon>
        <taxon>Sordariomycetes</taxon>
        <taxon>Hypocreomycetidae</taxon>
        <taxon>Hypocreales</taxon>
        <taxon>Hypocreaceae</taxon>
        <taxon>Trichoderma</taxon>
    </lineage>
</organism>